<accession>A0AAE0KYX9</accession>
<sequence length="91" mass="10182">MSVDIGVDALKRLKSKPLSSKHRTEAKVGSFYTHMLTTRCAIINSVDAEVVRGCGEIDEMEILQFFRENTPILGHTHMPSELATWKTGDMC</sequence>
<reference evidence="1 2" key="1">
    <citation type="journal article" date="2015" name="Genome Biol. Evol.">
        <title>Comparative Genomics of a Bacterivorous Green Alga Reveals Evolutionary Causalities and Consequences of Phago-Mixotrophic Mode of Nutrition.</title>
        <authorList>
            <person name="Burns J.A."/>
            <person name="Paasch A."/>
            <person name="Narechania A."/>
            <person name="Kim E."/>
        </authorList>
    </citation>
    <scope>NUCLEOTIDE SEQUENCE [LARGE SCALE GENOMIC DNA]</scope>
    <source>
        <strain evidence="1 2">PLY_AMNH</strain>
    </source>
</reference>
<name>A0AAE0KYX9_9CHLO</name>
<organism evidence="1 2">
    <name type="scientific">Cymbomonas tetramitiformis</name>
    <dbReference type="NCBI Taxonomy" id="36881"/>
    <lineage>
        <taxon>Eukaryota</taxon>
        <taxon>Viridiplantae</taxon>
        <taxon>Chlorophyta</taxon>
        <taxon>Pyramimonadophyceae</taxon>
        <taxon>Pyramimonadales</taxon>
        <taxon>Pyramimonadaceae</taxon>
        <taxon>Cymbomonas</taxon>
    </lineage>
</organism>
<comment type="caution">
    <text evidence="1">The sequence shown here is derived from an EMBL/GenBank/DDBJ whole genome shotgun (WGS) entry which is preliminary data.</text>
</comment>
<protein>
    <submittedName>
        <fullName evidence="1">Uncharacterized protein</fullName>
    </submittedName>
</protein>
<dbReference type="Proteomes" id="UP001190700">
    <property type="component" value="Unassembled WGS sequence"/>
</dbReference>
<keyword evidence="2" id="KW-1185">Reference proteome</keyword>
<proteinExistence type="predicted"/>
<evidence type="ECO:0000313" key="1">
    <source>
        <dbReference type="EMBL" id="KAK3265891.1"/>
    </source>
</evidence>
<dbReference type="AlphaFoldDB" id="A0AAE0KYX9"/>
<gene>
    <name evidence="1" type="ORF">CYMTET_25457</name>
</gene>
<evidence type="ECO:0000313" key="2">
    <source>
        <dbReference type="Proteomes" id="UP001190700"/>
    </source>
</evidence>
<dbReference type="EMBL" id="LGRX02013611">
    <property type="protein sequence ID" value="KAK3265891.1"/>
    <property type="molecule type" value="Genomic_DNA"/>
</dbReference>